<name>A0A4R8LI88_9BURK</name>
<proteinExistence type="inferred from homology"/>
<dbReference type="EMBL" id="SORE01000023">
    <property type="protein sequence ID" value="TDY42118.1"/>
    <property type="molecule type" value="Genomic_DNA"/>
</dbReference>
<evidence type="ECO:0000256" key="3">
    <source>
        <dbReference type="ARBA" id="ARBA00022729"/>
    </source>
</evidence>
<dbReference type="OrthoDB" id="9814427at2"/>
<accession>A0A4R8LI88</accession>
<dbReference type="Pfam" id="PF13407">
    <property type="entry name" value="Peripla_BP_4"/>
    <property type="match status" value="1"/>
</dbReference>
<keyword evidence="6" id="KW-1185">Reference proteome</keyword>
<comment type="caution">
    <text evidence="5">The sequence shown here is derived from an EMBL/GenBank/DDBJ whole genome shotgun (WGS) entry which is preliminary data.</text>
</comment>
<organism evidence="5 6">
    <name type="scientific">Paraburkholderia rhizosphaerae</name>
    <dbReference type="NCBI Taxonomy" id="480658"/>
    <lineage>
        <taxon>Bacteria</taxon>
        <taxon>Pseudomonadati</taxon>
        <taxon>Pseudomonadota</taxon>
        <taxon>Betaproteobacteria</taxon>
        <taxon>Burkholderiales</taxon>
        <taxon>Burkholderiaceae</taxon>
        <taxon>Paraburkholderia</taxon>
    </lineage>
</organism>
<evidence type="ECO:0000313" key="6">
    <source>
        <dbReference type="Proteomes" id="UP000295509"/>
    </source>
</evidence>
<evidence type="ECO:0000256" key="2">
    <source>
        <dbReference type="ARBA" id="ARBA00007639"/>
    </source>
</evidence>
<evidence type="ECO:0000256" key="1">
    <source>
        <dbReference type="ARBA" id="ARBA00004196"/>
    </source>
</evidence>
<dbReference type="AlphaFoldDB" id="A0A4R8LI88"/>
<sequence length="383" mass="40171">MNVLTHIPGRAGRLLRGAALGASLAAACIGGLTVSGPAAAAGKYKIFLSMSYVGNDWQTEAANMIKAMAATPALKDKVDLEVQVAGTDAQKQIQQINSMVQAGAKAIVIYPISPTALNRAIKNACSKGVVVVAYDGEVTEPCAHNVAIDQHQAGTVTAEWLAKTLNGKGSIVMITGVPGTSVDRERTEAAKQVFAKYPGIKVIAEGTGMWSQATAKTELSKILATNSWDKIDGLWMQVGCFTAASMQLDAGIPDNKIKPCAGESSNGHRVQMLPPGAVKGEGAYRSIGYRSISYGAPPYSGAMALKLAVQKLDGKDFPARVTLKLPLVETAQSKLCQTGSIDELRAGCTAFPPDKVPPGWFADIYSDETREVGFNAALTGKSD</sequence>
<dbReference type="CDD" id="cd19998">
    <property type="entry name" value="PBP1_ABC_sugar_binding-like"/>
    <property type="match status" value="1"/>
</dbReference>
<evidence type="ECO:0000259" key="4">
    <source>
        <dbReference type="Pfam" id="PF13407"/>
    </source>
</evidence>
<dbReference type="InterPro" id="IPR028082">
    <property type="entry name" value="Peripla_BP_I"/>
</dbReference>
<dbReference type="PANTHER" id="PTHR46847">
    <property type="entry name" value="D-ALLOSE-BINDING PERIPLASMIC PROTEIN-RELATED"/>
    <property type="match status" value="1"/>
</dbReference>
<dbReference type="Proteomes" id="UP000295509">
    <property type="component" value="Unassembled WGS sequence"/>
</dbReference>
<dbReference type="PANTHER" id="PTHR46847:SF1">
    <property type="entry name" value="D-ALLOSE-BINDING PERIPLASMIC PROTEIN-RELATED"/>
    <property type="match status" value="1"/>
</dbReference>
<gene>
    <name evidence="5" type="ORF">BX592_123108</name>
</gene>
<reference evidence="5 6" key="1">
    <citation type="submission" date="2019-03" db="EMBL/GenBank/DDBJ databases">
        <title>Genomic Encyclopedia of Type Strains, Phase III (KMG-III): the genomes of soil and plant-associated and newly described type strains.</title>
        <authorList>
            <person name="Whitman W."/>
        </authorList>
    </citation>
    <scope>NUCLEOTIDE SEQUENCE [LARGE SCALE GENOMIC DNA]</scope>
    <source>
        <strain evidence="5 6">LMG 29544</strain>
    </source>
</reference>
<dbReference type="InterPro" id="IPR025997">
    <property type="entry name" value="SBP_2_dom"/>
</dbReference>
<keyword evidence="3" id="KW-0732">Signal</keyword>
<evidence type="ECO:0000313" key="5">
    <source>
        <dbReference type="EMBL" id="TDY42118.1"/>
    </source>
</evidence>
<dbReference type="SUPFAM" id="SSF53822">
    <property type="entry name" value="Periplasmic binding protein-like I"/>
    <property type="match status" value="1"/>
</dbReference>
<comment type="subcellular location">
    <subcellularLocation>
        <location evidence="1">Cell envelope</location>
    </subcellularLocation>
</comment>
<dbReference type="Gene3D" id="3.40.50.2300">
    <property type="match status" value="2"/>
</dbReference>
<comment type="similarity">
    <text evidence="2">Belongs to the bacterial solute-binding protein 2 family.</text>
</comment>
<feature type="domain" description="Periplasmic binding protein" evidence="4">
    <location>
        <begin position="46"/>
        <end position="316"/>
    </location>
</feature>
<dbReference type="GO" id="GO:0030246">
    <property type="term" value="F:carbohydrate binding"/>
    <property type="evidence" value="ECO:0007669"/>
    <property type="project" value="UniProtKB-ARBA"/>
</dbReference>
<dbReference type="GO" id="GO:0030313">
    <property type="term" value="C:cell envelope"/>
    <property type="evidence" value="ECO:0007669"/>
    <property type="project" value="UniProtKB-SubCell"/>
</dbReference>
<dbReference type="RefSeq" id="WP_134195981.1">
    <property type="nucleotide sequence ID" value="NZ_JBHLUW010000062.1"/>
</dbReference>
<protein>
    <submittedName>
        <fullName evidence="5">Monosaccharide ABC transporter substrate-binding protein (CUT2 family)</fullName>
    </submittedName>
</protein>